<proteinExistence type="predicted"/>
<keyword evidence="1" id="KW-0812">Transmembrane</keyword>
<sequence length="160" mass="17882">MSIMQDLSTVLPGNCQCEACNSINCNSVRRMAGAESLAFKKASRIIESTMSLPQLITTALIECLGLVITIEIFGTRGYAMRYHSRFKERMILRFTSDKDLTGGFTQSSQHLESKVSSTRGGGAPSHWVRNCNCRRFNWQNISVRNAINAVKRAREGDFIP</sequence>
<dbReference type="EMBL" id="JXJN01016540">
    <property type="status" value="NOT_ANNOTATED_CDS"/>
    <property type="molecule type" value="Genomic_DNA"/>
</dbReference>
<reference evidence="2" key="2">
    <citation type="submission" date="2020-05" db="UniProtKB">
        <authorList>
            <consortium name="EnsemblMetazoa"/>
        </authorList>
    </citation>
    <scope>IDENTIFICATION</scope>
    <source>
        <strain evidence="2">IAEA</strain>
    </source>
</reference>
<evidence type="ECO:0000256" key="1">
    <source>
        <dbReference type="SAM" id="Phobius"/>
    </source>
</evidence>
<name>A0A1B0BLS3_9MUSC</name>
<protein>
    <submittedName>
        <fullName evidence="2">Uncharacterized protein</fullName>
    </submittedName>
</protein>
<dbReference type="AlphaFoldDB" id="A0A1B0BLS3"/>
<evidence type="ECO:0000313" key="2">
    <source>
        <dbReference type="EnsemblMetazoa" id="GPPI034139-PA"/>
    </source>
</evidence>
<accession>A0A1B0BLS3</accession>
<evidence type="ECO:0000313" key="3">
    <source>
        <dbReference type="Proteomes" id="UP000092460"/>
    </source>
</evidence>
<dbReference type="VEuPathDB" id="VectorBase:GPPI034139"/>
<feature type="transmembrane region" description="Helical" evidence="1">
    <location>
        <begin position="55"/>
        <end position="79"/>
    </location>
</feature>
<keyword evidence="1" id="KW-1133">Transmembrane helix</keyword>
<dbReference type="EnsemblMetazoa" id="GPPI034139-RA">
    <property type="protein sequence ID" value="GPPI034139-PA"/>
    <property type="gene ID" value="GPPI034139"/>
</dbReference>
<organism evidence="2 3">
    <name type="scientific">Glossina palpalis gambiensis</name>
    <dbReference type="NCBI Taxonomy" id="67801"/>
    <lineage>
        <taxon>Eukaryota</taxon>
        <taxon>Metazoa</taxon>
        <taxon>Ecdysozoa</taxon>
        <taxon>Arthropoda</taxon>
        <taxon>Hexapoda</taxon>
        <taxon>Insecta</taxon>
        <taxon>Pterygota</taxon>
        <taxon>Neoptera</taxon>
        <taxon>Endopterygota</taxon>
        <taxon>Diptera</taxon>
        <taxon>Brachycera</taxon>
        <taxon>Muscomorpha</taxon>
        <taxon>Hippoboscoidea</taxon>
        <taxon>Glossinidae</taxon>
        <taxon>Glossina</taxon>
    </lineage>
</organism>
<keyword evidence="1" id="KW-0472">Membrane</keyword>
<reference evidence="3" key="1">
    <citation type="submission" date="2015-01" db="EMBL/GenBank/DDBJ databases">
        <authorList>
            <person name="Aksoy S."/>
            <person name="Warren W."/>
            <person name="Wilson R.K."/>
        </authorList>
    </citation>
    <scope>NUCLEOTIDE SEQUENCE [LARGE SCALE GENOMIC DNA]</scope>
    <source>
        <strain evidence="3">IAEA</strain>
    </source>
</reference>
<keyword evidence="3" id="KW-1185">Reference proteome</keyword>
<dbReference type="Proteomes" id="UP000092460">
    <property type="component" value="Unassembled WGS sequence"/>
</dbReference>